<dbReference type="InterPro" id="IPR001314">
    <property type="entry name" value="Peptidase_S1A"/>
</dbReference>
<evidence type="ECO:0000256" key="2">
    <source>
        <dbReference type="SAM" id="SignalP"/>
    </source>
</evidence>
<dbReference type="InterPro" id="IPR009003">
    <property type="entry name" value="Peptidase_S1_PA"/>
</dbReference>
<dbReference type="KEGG" id="dpx:DAPPUDRAFT_307346"/>
<dbReference type="Proteomes" id="UP000000305">
    <property type="component" value="Unassembled WGS sequence"/>
</dbReference>
<dbReference type="InterPro" id="IPR043504">
    <property type="entry name" value="Peptidase_S1_PA_chymotrypsin"/>
</dbReference>
<keyword evidence="5" id="KW-1185">Reference proteome</keyword>
<dbReference type="InterPro" id="IPR001254">
    <property type="entry name" value="Trypsin_dom"/>
</dbReference>
<keyword evidence="2" id="KW-0732">Signal</keyword>
<dbReference type="FunCoup" id="E9H1X4">
    <property type="interactions" value="79"/>
</dbReference>
<dbReference type="GO" id="GO:0006508">
    <property type="term" value="P:proteolysis"/>
    <property type="evidence" value="ECO:0007669"/>
    <property type="project" value="InterPro"/>
</dbReference>
<feature type="signal peptide" evidence="2">
    <location>
        <begin position="1"/>
        <end position="17"/>
    </location>
</feature>
<dbReference type="STRING" id="6669.E9H1X4"/>
<dbReference type="FunFam" id="2.40.10.10:FF:000068">
    <property type="entry name" value="transmembrane protease serine 2"/>
    <property type="match status" value="1"/>
</dbReference>
<evidence type="ECO:0000313" key="4">
    <source>
        <dbReference type="EMBL" id="EFX74292.1"/>
    </source>
</evidence>
<dbReference type="Gene3D" id="2.40.10.10">
    <property type="entry name" value="Trypsin-like serine proteases"/>
    <property type="match status" value="1"/>
</dbReference>
<dbReference type="HOGENOM" id="CLU_006842_7_0_1"/>
<gene>
    <name evidence="4" type="ORF">DAPPUDRAFT_307346</name>
</gene>
<dbReference type="CDD" id="cd00190">
    <property type="entry name" value="Tryp_SPc"/>
    <property type="match status" value="1"/>
</dbReference>
<evidence type="ECO:0000259" key="3">
    <source>
        <dbReference type="PROSITE" id="PS50240"/>
    </source>
</evidence>
<dbReference type="GO" id="GO:0004252">
    <property type="term" value="F:serine-type endopeptidase activity"/>
    <property type="evidence" value="ECO:0007669"/>
    <property type="project" value="InterPro"/>
</dbReference>
<dbReference type="SMART" id="SM00020">
    <property type="entry name" value="Tryp_SPc"/>
    <property type="match status" value="1"/>
</dbReference>
<dbReference type="PANTHER" id="PTHR24258">
    <property type="entry name" value="SERINE PROTEASE-RELATED"/>
    <property type="match status" value="1"/>
</dbReference>
<dbReference type="eggNOG" id="KOG3627">
    <property type="taxonomic scope" value="Eukaryota"/>
</dbReference>
<dbReference type="OMA" id="NCALEMT"/>
<feature type="chain" id="PRO_5003240757" description="Peptidase S1 domain-containing protein" evidence="2">
    <location>
        <begin position="18"/>
        <end position="294"/>
    </location>
</feature>
<dbReference type="InParanoid" id="E9H1X4"/>
<dbReference type="PANTHER" id="PTHR24258:SF140">
    <property type="entry name" value="BCDNA.GH08420-RELATED"/>
    <property type="match status" value="1"/>
</dbReference>
<name>E9H1X4_DAPPU</name>
<dbReference type="OrthoDB" id="6755574at2759"/>
<dbReference type="Pfam" id="PF00089">
    <property type="entry name" value="Trypsin"/>
    <property type="match status" value="1"/>
</dbReference>
<reference evidence="4 5" key="1">
    <citation type="journal article" date="2011" name="Science">
        <title>The ecoresponsive genome of Daphnia pulex.</title>
        <authorList>
            <person name="Colbourne J.K."/>
            <person name="Pfrender M.E."/>
            <person name="Gilbert D."/>
            <person name="Thomas W.K."/>
            <person name="Tucker A."/>
            <person name="Oakley T.H."/>
            <person name="Tokishita S."/>
            <person name="Aerts A."/>
            <person name="Arnold G.J."/>
            <person name="Basu M.K."/>
            <person name="Bauer D.J."/>
            <person name="Caceres C.E."/>
            <person name="Carmel L."/>
            <person name="Casola C."/>
            <person name="Choi J.H."/>
            <person name="Detter J.C."/>
            <person name="Dong Q."/>
            <person name="Dusheyko S."/>
            <person name="Eads B.D."/>
            <person name="Frohlich T."/>
            <person name="Geiler-Samerotte K.A."/>
            <person name="Gerlach D."/>
            <person name="Hatcher P."/>
            <person name="Jogdeo S."/>
            <person name="Krijgsveld J."/>
            <person name="Kriventseva E.V."/>
            <person name="Kultz D."/>
            <person name="Laforsch C."/>
            <person name="Lindquist E."/>
            <person name="Lopez J."/>
            <person name="Manak J.R."/>
            <person name="Muller J."/>
            <person name="Pangilinan J."/>
            <person name="Patwardhan R.P."/>
            <person name="Pitluck S."/>
            <person name="Pritham E.J."/>
            <person name="Rechtsteiner A."/>
            <person name="Rho M."/>
            <person name="Rogozin I.B."/>
            <person name="Sakarya O."/>
            <person name="Salamov A."/>
            <person name="Schaack S."/>
            <person name="Shapiro H."/>
            <person name="Shiga Y."/>
            <person name="Skalitzky C."/>
            <person name="Smith Z."/>
            <person name="Souvorov A."/>
            <person name="Sung W."/>
            <person name="Tang Z."/>
            <person name="Tsuchiya D."/>
            <person name="Tu H."/>
            <person name="Vos H."/>
            <person name="Wang M."/>
            <person name="Wolf Y.I."/>
            <person name="Yamagata H."/>
            <person name="Yamada T."/>
            <person name="Ye Y."/>
            <person name="Shaw J.R."/>
            <person name="Andrews J."/>
            <person name="Crease T.J."/>
            <person name="Tang H."/>
            <person name="Lucas S.M."/>
            <person name="Robertson H.M."/>
            <person name="Bork P."/>
            <person name="Koonin E.V."/>
            <person name="Zdobnov E.M."/>
            <person name="Grigoriev I.V."/>
            <person name="Lynch M."/>
            <person name="Boore J.L."/>
        </authorList>
    </citation>
    <scope>NUCLEOTIDE SEQUENCE [LARGE SCALE GENOMIC DNA]</scope>
</reference>
<keyword evidence="1" id="KW-1015">Disulfide bond</keyword>
<protein>
    <recommendedName>
        <fullName evidence="3">Peptidase S1 domain-containing protein</fullName>
    </recommendedName>
</protein>
<dbReference type="EMBL" id="GL732584">
    <property type="protein sequence ID" value="EFX74292.1"/>
    <property type="molecule type" value="Genomic_DNA"/>
</dbReference>
<proteinExistence type="predicted"/>
<dbReference type="SUPFAM" id="SSF50494">
    <property type="entry name" value="Trypsin-like serine proteases"/>
    <property type="match status" value="1"/>
</dbReference>
<sequence>MDTVLLLLFCLSIGVLGLPNKFGSGRVMGGTQAVAGEFPYVVSISRVDDGQHFCGGFIYSPKWVVTAASCVYGLYPSQLKVTAADLSLNNVDPGEQWVSVFSIIIYDGYNSAFQTNDIALIELATSITFGPYAALIKYEEVDESISLGTFMGWGAAQTDGLPSMKLRKTSLTITADCLAHYTADEFNRNYMICAGSASSSPCAYDEGSPLVQKISNEDVVVGIMSKNRGCETNGPPSIFTRLSAYYAWFQANAGLQPIIPTTVTVSTTTLKPTAPTAPCINCVTASYMQENPYE</sequence>
<dbReference type="PRINTS" id="PR00722">
    <property type="entry name" value="CHYMOTRYPSIN"/>
</dbReference>
<organism evidence="4 5">
    <name type="scientific">Daphnia pulex</name>
    <name type="common">Water flea</name>
    <dbReference type="NCBI Taxonomy" id="6669"/>
    <lineage>
        <taxon>Eukaryota</taxon>
        <taxon>Metazoa</taxon>
        <taxon>Ecdysozoa</taxon>
        <taxon>Arthropoda</taxon>
        <taxon>Crustacea</taxon>
        <taxon>Branchiopoda</taxon>
        <taxon>Diplostraca</taxon>
        <taxon>Cladocera</taxon>
        <taxon>Anomopoda</taxon>
        <taxon>Daphniidae</taxon>
        <taxon>Daphnia</taxon>
    </lineage>
</organism>
<dbReference type="PROSITE" id="PS50240">
    <property type="entry name" value="TRYPSIN_DOM"/>
    <property type="match status" value="1"/>
</dbReference>
<dbReference type="AlphaFoldDB" id="E9H1X4"/>
<evidence type="ECO:0000256" key="1">
    <source>
        <dbReference type="ARBA" id="ARBA00023157"/>
    </source>
</evidence>
<evidence type="ECO:0000313" key="5">
    <source>
        <dbReference type="Proteomes" id="UP000000305"/>
    </source>
</evidence>
<feature type="domain" description="Peptidase S1" evidence="3">
    <location>
        <begin position="27"/>
        <end position="254"/>
    </location>
</feature>
<accession>E9H1X4</accession>